<evidence type="ECO:0000313" key="2">
    <source>
        <dbReference type="Proteomes" id="UP000036185"/>
    </source>
</evidence>
<sequence>MAGWSPYCYSSTKQRWLLFDAHLNPTFSQAQGRAHSNLTKGTPATAVPIAKRPSSAFISDEGRFMSRR</sequence>
<gene>
    <name evidence="1" type="ORF">CulFRC58_0507</name>
</gene>
<organism evidence="1 2">
    <name type="scientific">Corynebacterium ulcerans FRC58</name>
    <dbReference type="NCBI Taxonomy" id="1408268"/>
    <lineage>
        <taxon>Bacteria</taxon>
        <taxon>Bacillati</taxon>
        <taxon>Actinomycetota</taxon>
        <taxon>Actinomycetes</taxon>
        <taxon>Mycobacteriales</taxon>
        <taxon>Corynebacteriaceae</taxon>
        <taxon>Corynebacterium</taxon>
    </lineage>
</organism>
<proteinExistence type="predicted"/>
<reference evidence="1 2" key="1">
    <citation type="journal article" date="2014" name="Int. J. Syst. Evol. Microbiol.">
        <title>Draft Genome Sequence of Corynebacterium ulcerans FRC58, Isolated from the Bronchitic Aspiration of a Patient in France.</title>
        <authorList>
            <person name="Silva Ado S."/>
            <person name="Barauna R.A."/>
            <person name="de Sa P.C."/>
            <person name="das Gracas D.A."/>
            <person name="Carneiro A.R."/>
            <person name="Thouvenin M."/>
            <person name="Azevedo V."/>
            <person name="Badell E."/>
            <person name="Guiso N."/>
            <person name="da Silva A.L."/>
            <person name="Ramos R.T."/>
        </authorList>
    </citation>
    <scope>NUCLEOTIDE SEQUENCE [LARGE SCALE GENOMIC DNA]</scope>
    <source>
        <strain evidence="1 2">FRC58</strain>
    </source>
</reference>
<dbReference type="Proteomes" id="UP000036185">
    <property type="component" value="Chromosome"/>
</dbReference>
<name>A0ABN4GZD1_CORUL</name>
<evidence type="ECO:0000313" key="1">
    <source>
        <dbReference type="EMBL" id="AKN76361.1"/>
    </source>
</evidence>
<evidence type="ECO:0008006" key="3">
    <source>
        <dbReference type="Google" id="ProtNLM"/>
    </source>
</evidence>
<protein>
    <recommendedName>
        <fullName evidence="3">Transposase</fullName>
    </recommendedName>
</protein>
<keyword evidence="2" id="KW-1185">Reference proteome</keyword>
<accession>A0ABN4GZD1</accession>
<dbReference type="EMBL" id="CP011913">
    <property type="protein sequence ID" value="AKN76361.1"/>
    <property type="molecule type" value="Genomic_DNA"/>
</dbReference>